<dbReference type="InterPro" id="IPR036427">
    <property type="entry name" value="Bromodomain-like_sf"/>
</dbReference>
<evidence type="ECO:0000256" key="4">
    <source>
        <dbReference type="SAM" id="MobiDB-lite"/>
    </source>
</evidence>
<keyword evidence="7" id="KW-1185">Reference proteome</keyword>
<dbReference type="SMART" id="SM00297">
    <property type="entry name" value="BROMO"/>
    <property type="match status" value="1"/>
</dbReference>
<dbReference type="SUPFAM" id="SSF47370">
    <property type="entry name" value="Bromodomain"/>
    <property type="match status" value="1"/>
</dbReference>
<feature type="region of interest" description="Disordered" evidence="4">
    <location>
        <begin position="183"/>
        <end position="270"/>
    </location>
</feature>
<dbReference type="PROSITE" id="PS50014">
    <property type="entry name" value="BROMODOMAIN_2"/>
    <property type="match status" value="1"/>
</dbReference>
<dbReference type="PANTHER" id="PTHR46136">
    <property type="entry name" value="TRANSCRIPTION FACTOR GTE8"/>
    <property type="match status" value="1"/>
</dbReference>
<feature type="coiled-coil region" evidence="3">
    <location>
        <begin position="366"/>
        <end position="441"/>
    </location>
</feature>
<accession>A0A7J6WKP9</accession>
<evidence type="ECO:0000313" key="6">
    <source>
        <dbReference type="EMBL" id="KAF5197025.1"/>
    </source>
</evidence>
<organism evidence="6 7">
    <name type="scientific">Thalictrum thalictroides</name>
    <name type="common">Rue-anemone</name>
    <name type="synonym">Anemone thalictroides</name>
    <dbReference type="NCBI Taxonomy" id="46969"/>
    <lineage>
        <taxon>Eukaryota</taxon>
        <taxon>Viridiplantae</taxon>
        <taxon>Streptophyta</taxon>
        <taxon>Embryophyta</taxon>
        <taxon>Tracheophyta</taxon>
        <taxon>Spermatophyta</taxon>
        <taxon>Magnoliopsida</taxon>
        <taxon>Ranunculales</taxon>
        <taxon>Ranunculaceae</taxon>
        <taxon>Thalictroideae</taxon>
        <taxon>Thalictrum</taxon>
    </lineage>
</organism>
<dbReference type="Pfam" id="PF00439">
    <property type="entry name" value="Bromodomain"/>
    <property type="match status" value="1"/>
</dbReference>
<evidence type="ECO:0000256" key="3">
    <source>
        <dbReference type="SAM" id="Coils"/>
    </source>
</evidence>
<dbReference type="PANTHER" id="PTHR46136:SF19">
    <property type="entry name" value="TRANSCRIPTION FACTOR GTE12"/>
    <property type="match status" value="1"/>
</dbReference>
<feature type="compositionally biased region" description="Polar residues" evidence="4">
    <location>
        <begin position="198"/>
        <end position="207"/>
    </location>
</feature>
<name>A0A7J6WKP9_THATH</name>
<proteinExistence type="predicted"/>
<keyword evidence="3" id="KW-0175">Coiled coil</keyword>
<dbReference type="PRINTS" id="PR00503">
    <property type="entry name" value="BROMODOMAIN"/>
</dbReference>
<dbReference type="Proteomes" id="UP000554482">
    <property type="component" value="Unassembled WGS sequence"/>
</dbReference>
<feature type="region of interest" description="Disordered" evidence="4">
    <location>
        <begin position="1"/>
        <end position="26"/>
    </location>
</feature>
<dbReference type="InterPro" id="IPR052442">
    <property type="entry name" value="Env_Response_Regulator"/>
</dbReference>
<dbReference type="Gene3D" id="1.20.920.10">
    <property type="entry name" value="Bromodomain-like"/>
    <property type="match status" value="1"/>
</dbReference>
<evidence type="ECO:0000259" key="5">
    <source>
        <dbReference type="PROSITE" id="PS50014"/>
    </source>
</evidence>
<reference evidence="6 7" key="1">
    <citation type="submission" date="2020-06" db="EMBL/GenBank/DDBJ databases">
        <title>Transcriptomic and genomic resources for Thalictrum thalictroides and T. hernandezii: Facilitating candidate gene discovery in an emerging model plant lineage.</title>
        <authorList>
            <person name="Arias T."/>
            <person name="Riano-Pachon D.M."/>
            <person name="Di Stilio V.S."/>
        </authorList>
    </citation>
    <scope>NUCLEOTIDE SEQUENCE [LARGE SCALE GENOMIC DNA]</scope>
    <source>
        <strain evidence="7">cv. WT478/WT964</strain>
        <tissue evidence="6">Leaves</tissue>
    </source>
</reference>
<protein>
    <submittedName>
        <fullName evidence="6">Transcription factor gte12</fullName>
    </submittedName>
</protein>
<dbReference type="EMBL" id="JABWDY010015202">
    <property type="protein sequence ID" value="KAF5197025.1"/>
    <property type="molecule type" value="Genomic_DNA"/>
</dbReference>
<gene>
    <name evidence="6" type="ORF">FRX31_013388</name>
</gene>
<evidence type="ECO:0000256" key="1">
    <source>
        <dbReference type="ARBA" id="ARBA00023117"/>
    </source>
</evidence>
<evidence type="ECO:0000313" key="7">
    <source>
        <dbReference type="Proteomes" id="UP000554482"/>
    </source>
</evidence>
<comment type="caution">
    <text evidence="6">The sequence shown here is derived from an EMBL/GenBank/DDBJ whole genome shotgun (WGS) entry which is preliminary data.</text>
</comment>
<dbReference type="OrthoDB" id="21449at2759"/>
<feature type="domain" description="Bromo" evidence="5">
    <location>
        <begin position="44"/>
        <end position="116"/>
    </location>
</feature>
<sequence length="524" mass="58991">MQSSVSHGNNKRGPVRKLESQQAKKQKIDSEVMMQCLALLNKLINDKRGWGFRNPVDPVVLNIPDYFSVISKPMDLGTIKSKLEKELYTKTEEFAADVRLTFNNAMLYNPLANYFHVVAKELREIFESRLKVLESKWSAERLRATQQLNLDERLITTLNMKQDTHRSSQASCPKISENVSTTSVPRSCLHSRSAEAAHTQNSSGRNSLQKDLHEGIGYRSRQASGSVSNKSRKSSACINGSCKRMNSRVSHHNSFSNDSKRSSAGENSNACHVGVRNLGPWVNVTASRQMTKANSDSNGDVCVIAGKKFHPSSRPSAPGNDAALDEGWENSLYDGHLSPSKALHAAMLRSRFADTIVKAQQETLLNNGGKSDLVKLKQEKERLEKQQREEKARIEAHIRAAKAASRMKKEMELKMQRQQEREAARIALEKMERTVEICENLDIMKDLEILAALPVKDNILAHRLERQGLFMKYEYLEDEEELESCSQVVEVEHCNINLKVENCSADLNLENNNADVEEGEIVEL</sequence>
<evidence type="ECO:0000256" key="2">
    <source>
        <dbReference type="PROSITE-ProRule" id="PRU00035"/>
    </source>
</evidence>
<keyword evidence="1 2" id="KW-0103">Bromodomain</keyword>
<dbReference type="InterPro" id="IPR001487">
    <property type="entry name" value="Bromodomain"/>
</dbReference>
<dbReference type="AlphaFoldDB" id="A0A7J6WKP9"/>